<comment type="subcellular location">
    <subcellularLocation>
        <location evidence="1">Cell membrane</location>
    </subcellularLocation>
</comment>
<keyword evidence="5 9" id="KW-0812">Transmembrane</keyword>
<comment type="similarity">
    <text evidence="2">Belongs to the bacterial sugar transferase family.</text>
</comment>
<keyword evidence="8" id="KW-0270">Exopolysaccharide synthesis</keyword>
<proteinExistence type="inferred from homology"/>
<evidence type="ECO:0000256" key="1">
    <source>
        <dbReference type="ARBA" id="ARBA00004236"/>
    </source>
</evidence>
<dbReference type="Proteomes" id="UP000198281">
    <property type="component" value="Unassembled WGS sequence"/>
</dbReference>
<dbReference type="PANTHER" id="PTHR30576">
    <property type="entry name" value="COLANIC BIOSYNTHESIS UDP-GLUCOSE LIPID CARRIER TRANSFERASE"/>
    <property type="match status" value="1"/>
</dbReference>
<evidence type="ECO:0000313" key="12">
    <source>
        <dbReference type="Proteomes" id="UP000198281"/>
    </source>
</evidence>
<evidence type="ECO:0000256" key="3">
    <source>
        <dbReference type="ARBA" id="ARBA00022475"/>
    </source>
</evidence>
<dbReference type="Pfam" id="PF02397">
    <property type="entry name" value="Bac_transf"/>
    <property type="match status" value="1"/>
</dbReference>
<evidence type="ECO:0000256" key="6">
    <source>
        <dbReference type="ARBA" id="ARBA00022989"/>
    </source>
</evidence>
<evidence type="ECO:0000256" key="7">
    <source>
        <dbReference type="ARBA" id="ARBA00023136"/>
    </source>
</evidence>
<keyword evidence="3" id="KW-1003">Cell membrane</keyword>
<evidence type="ECO:0000256" key="9">
    <source>
        <dbReference type="SAM" id="Phobius"/>
    </source>
</evidence>
<feature type="transmembrane region" description="Helical" evidence="9">
    <location>
        <begin position="65"/>
        <end position="88"/>
    </location>
</feature>
<feature type="domain" description="Bacterial sugar transferase" evidence="10">
    <location>
        <begin position="61"/>
        <end position="251"/>
    </location>
</feature>
<accession>A0A239IKQ1</accession>
<dbReference type="EMBL" id="FZOS01000025">
    <property type="protein sequence ID" value="SNS94119.1"/>
    <property type="molecule type" value="Genomic_DNA"/>
</dbReference>
<evidence type="ECO:0000256" key="8">
    <source>
        <dbReference type="ARBA" id="ARBA00023169"/>
    </source>
</evidence>
<evidence type="ECO:0000256" key="4">
    <source>
        <dbReference type="ARBA" id="ARBA00022679"/>
    </source>
</evidence>
<evidence type="ECO:0000256" key="2">
    <source>
        <dbReference type="ARBA" id="ARBA00006464"/>
    </source>
</evidence>
<keyword evidence="7 9" id="KW-0472">Membrane</keyword>
<organism evidence="11 12">
    <name type="scientific">Edaphosphingomonas laterariae</name>
    <dbReference type="NCBI Taxonomy" id="861865"/>
    <lineage>
        <taxon>Bacteria</taxon>
        <taxon>Pseudomonadati</taxon>
        <taxon>Pseudomonadota</taxon>
        <taxon>Alphaproteobacteria</taxon>
        <taxon>Sphingomonadales</taxon>
        <taxon>Rhizorhabdaceae</taxon>
        <taxon>Edaphosphingomonas</taxon>
    </lineage>
</organism>
<gene>
    <name evidence="11" type="ORF">SAMN06295912_12529</name>
</gene>
<evidence type="ECO:0000259" key="10">
    <source>
        <dbReference type="Pfam" id="PF02397"/>
    </source>
</evidence>
<sequence length="257" mass="28882">MASANSDPQVLAITSSPNGERLCAGPRIVDRTVDDLVIIDFCRHRGDRAFAEGPGGGRASRIFDVIVAVALLVLLLPVLLLLAAVIYLTDRGPVTFAHTRVGRGGRPFACYKFRSMHIGAEERLQSVLAACPELREQWERTHKLQRDPRITAIGALLRVTCLDELPQLFNVIRGDMSLVGPRPIIRSEIVRYGRWIDYYYRVRPGLTGVWQVTRDEHTSYRRRVAADVVYVRSRSFWFDLRILLATIPAVMLGRGAC</sequence>
<dbReference type="PANTHER" id="PTHR30576:SF4">
    <property type="entry name" value="UNDECAPRENYL-PHOSPHATE GALACTOSE PHOSPHOTRANSFERASE"/>
    <property type="match status" value="1"/>
</dbReference>
<keyword evidence="12" id="KW-1185">Reference proteome</keyword>
<keyword evidence="4 11" id="KW-0808">Transferase</keyword>
<dbReference type="InterPro" id="IPR003362">
    <property type="entry name" value="Bact_transf"/>
</dbReference>
<reference evidence="12" key="1">
    <citation type="submission" date="2017-06" db="EMBL/GenBank/DDBJ databases">
        <authorList>
            <person name="Varghese N."/>
            <person name="Submissions S."/>
        </authorList>
    </citation>
    <scope>NUCLEOTIDE SEQUENCE [LARGE SCALE GENOMIC DNA]</scope>
    <source>
        <strain evidence="12">LNB2</strain>
    </source>
</reference>
<protein>
    <submittedName>
        <fullName evidence="11">Sugar transferase involved in LPS biosynthesis (Colanic, teichoic acid)</fullName>
    </submittedName>
</protein>
<dbReference type="GO" id="GO:0005886">
    <property type="term" value="C:plasma membrane"/>
    <property type="evidence" value="ECO:0007669"/>
    <property type="project" value="UniProtKB-SubCell"/>
</dbReference>
<keyword evidence="6 9" id="KW-1133">Transmembrane helix</keyword>
<dbReference type="GO" id="GO:0016780">
    <property type="term" value="F:phosphotransferase activity, for other substituted phosphate groups"/>
    <property type="evidence" value="ECO:0007669"/>
    <property type="project" value="TreeGrafter"/>
</dbReference>
<dbReference type="GO" id="GO:0000271">
    <property type="term" value="P:polysaccharide biosynthetic process"/>
    <property type="evidence" value="ECO:0007669"/>
    <property type="project" value="UniProtKB-KW"/>
</dbReference>
<evidence type="ECO:0000256" key="5">
    <source>
        <dbReference type="ARBA" id="ARBA00022692"/>
    </source>
</evidence>
<name>A0A239IKQ1_9SPHN</name>
<evidence type="ECO:0000313" key="11">
    <source>
        <dbReference type="EMBL" id="SNS94119.1"/>
    </source>
</evidence>
<dbReference type="AlphaFoldDB" id="A0A239IKQ1"/>